<name>A0A4Q7L566_9PSEU</name>
<gene>
    <name evidence="2" type="ORF">EV193_101667</name>
</gene>
<accession>A0A4Q7L566</accession>
<dbReference type="Proteomes" id="UP000294257">
    <property type="component" value="Unassembled WGS sequence"/>
</dbReference>
<comment type="caution">
    <text evidence="2">The sequence shown here is derived from an EMBL/GenBank/DDBJ whole genome shotgun (WGS) entry which is preliminary data.</text>
</comment>
<reference evidence="2 3" key="1">
    <citation type="submission" date="2019-02" db="EMBL/GenBank/DDBJ databases">
        <title>Genomic Encyclopedia of Type Strains, Phase IV (KMG-IV): sequencing the most valuable type-strain genomes for metagenomic binning, comparative biology and taxonomic classification.</title>
        <authorList>
            <person name="Goeker M."/>
        </authorList>
    </citation>
    <scope>NUCLEOTIDE SEQUENCE [LARGE SCALE GENOMIC DNA]</scope>
    <source>
        <strain evidence="2 3">DSM 101727</strain>
    </source>
</reference>
<evidence type="ECO:0000259" key="1">
    <source>
        <dbReference type="Pfam" id="PF14016"/>
    </source>
</evidence>
<protein>
    <submittedName>
        <fullName evidence="2">Uncharacterized protein DUF4232</fullName>
    </submittedName>
</protein>
<evidence type="ECO:0000313" key="2">
    <source>
        <dbReference type="EMBL" id="RZS44788.1"/>
    </source>
</evidence>
<sequence length="127" mass="13382">MRHDGAGAGQRYAKLFVTNKSGQACTIFGYGGLQLLDSAGNPTPTTLSRTPNPGPALVTLRPGETAKKKLHWSQVAHGDEPATEPCQRESTSATVIPPDDTQAFQVTYPFGNVCGKGSIEGSAFYKG</sequence>
<dbReference type="AlphaFoldDB" id="A0A4Q7L566"/>
<dbReference type="Pfam" id="PF14016">
    <property type="entry name" value="DUF4232"/>
    <property type="match status" value="1"/>
</dbReference>
<organism evidence="2 3">
    <name type="scientific">Herbihabitans rhizosphaerae</name>
    <dbReference type="NCBI Taxonomy" id="1872711"/>
    <lineage>
        <taxon>Bacteria</taxon>
        <taxon>Bacillati</taxon>
        <taxon>Actinomycetota</taxon>
        <taxon>Actinomycetes</taxon>
        <taxon>Pseudonocardiales</taxon>
        <taxon>Pseudonocardiaceae</taxon>
        <taxon>Herbihabitans</taxon>
    </lineage>
</organism>
<proteinExistence type="predicted"/>
<dbReference type="InterPro" id="IPR025326">
    <property type="entry name" value="DUF4232"/>
</dbReference>
<feature type="domain" description="DUF4232" evidence="1">
    <location>
        <begin position="4"/>
        <end position="113"/>
    </location>
</feature>
<dbReference type="EMBL" id="SGWQ01000001">
    <property type="protein sequence ID" value="RZS44788.1"/>
    <property type="molecule type" value="Genomic_DNA"/>
</dbReference>
<keyword evidence="3" id="KW-1185">Reference proteome</keyword>
<evidence type="ECO:0000313" key="3">
    <source>
        <dbReference type="Proteomes" id="UP000294257"/>
    </source>
</evidence>